<dbReference type="OrthoDB" id="10550at2157"/>
<dbReference type="PANTHER" id="PTHR35902">
    <property type="entry name" value="S-LAYER DOMAIN-LIKE PROTEIN-RELATED"/>
    <property type="match status" value="1"/>
</dbReference>
<keyword evidence="3" id="KW-1185">Reference proteome</keyword>
<evidence type="ECO:0000313" key="2">
    <source>
        <dbReference type="EMBL" id="ARS65227.1"/>
    </source>
</evidence>
<sequence length="438" mass="48126">MNSKLLLTLFLIGLSPLFISSSFADWKDGPIQSGNFGDSAFERDFGDVKLLDAYFGTLNSKIEVGSGDNNVPFTIEFANVGTQDITGIEGKLSLPFGFSGSDGPGSTIDANTNTNSLAGTNFHLTFYVNIDENIDIQQYSGTVKVDYSRLRESGVRSSFSTFDFKVTGDSTINVRASETFLTSLKSNNILIDIVNDGTAPMSAVDVTIDNAQTSLSSNTASITNIENVLILESSWDLGNIGAKSYDSFTADVYVPESLKGDTLRIPLSITYYNTHGDKETISKILDFYIRGLIDLTVFNVKVIELSGTQMVIGEIINEGNEDALFGFVTLNANDNSNIKSNTQFIDEIETDAPVPFNIPIEFEGEPEYGEHDVTITVRYKDSVRDEIFLPYETTILVNEISPVEEDSFNSGYVAIPIIIVIGIVVFMIRRRKNKNNQK</sequence>
<gene>
    <name evidence="2" type="ORF">NMSP_1628</name>
</gene>
<organism evidence="2 3">
    <name type="scientific">Candidatus Nitrosomarinus catalinensis</name>
    <dbReference type="NCBI Taxonomy" id="1898749"/>
    <lineage>
        <taxon>Archaea</taxon>
        <taxon>Nitrososphaerota</taxon>
        <taxon>Nitrososphaeria</taxon>
        <taxon>Nitrosopumilales</taxon>
        <taxon>Nitrosopumilaceae</taxon>
        <taxon>Candidatus Nitrosomarinus</taxon>
    </lineage>
</organism>
<keyword evidence="1" id="KW-1133">Transmembrane helix</keyword>
<evidence type="ECO:0000256" key="1">
    <source>
        <dbReference type="SAM" id="Phobius"/>
    </source>
</evidence>
<keyword evidence="1" id="KW-0472">Membrane</keyword>
<dbReference type="PANTHER" id="PTHR35902:SF3">
    <property type="entry name" value="NPCBM-ASSOCIATED, NEW3 DOMAIN OF ALPHA-GALACTOSIDASE"/>
    <property type="match status" value="1"/>
</dbReference>
<accession>A0A2Z2HQ12</accession>
<feature type="transmembrane region" description="Helical" evidence="1">
    <location>
        <begin position="410"/>
        <end position="428"/>
    </location>
</feature>
<proteinExistence type="predicted"/>
<dbReference type="AlphaFoldDB" id="A0A2Z2HQ12"/>
<dbReference type="KEGG" id="nct:NMSP_1628"/>
<dbReference type="Proteomes" id="UP000249949">
    <property type="component" value="Chromosome"/>
</dbReference>
<name>A0A2Z2HQ12_9ARCH</name>
<dbReference type="RefSeq" id="WP_086908214.1">
    <property type="nucleotide sequence ID" value="NZ_CP021324.1"/>
</dbReference>
<dbReference type="EMBL" id="CP021324">
    <property type="protein sequence ID" value="ARS65227.1"/>
    <property type="molecule type" value="Genomic_DNA"/>
</dbReference>
<reference evidence="2 3" key="1">
    <citation type="journal article" date="2017" name="Environ. Microbiol.">
        <title>Genome and epigenome of a novel marine Thaumarchaeota strain suggest viral infection, phosphorothioation DNA modification and multiple restriction systems.</title>
        <authorList>
            <person name="Ahlgren N.A."/>
            <person name="Chen Y."/>
            <person name="Needham D.M."/>
            <person name="Parada A.E."/>
            <person name="Sachdeva R."/>
            <person name="Trinh V."/>
            <person name="Chen T."/>
            <person name="Fuhrman J.A."/>
        </authorList>
    </citation>
    <scope>NUCLEOTIDE SEQUENCE [LARGE SCALE GENOMIC DNA]</scope>
    <source>
        <strain evidence="2 3">SPOT01</strain>
    </source>
</reference>
<dbReference type="GeneID" id="32902070"/>
<protein>
    <submittedName>
        <fullName evidence="2">Uncharacterized protein</fullName>
    </submittedName>
</protein>
<keyword evidence="1" id="KW-0812">Transmembrane</keyword>
<evidence type="ECO:0000313" key="3">
    <source>
        <dbReference type="Proteomes" id="UP000249949"/>
    </source>
</evidence>